<keyword evidence="2 5" id="KW-0812">Transmembrane</keyword>
<proteinExistence type="predicted"/>
<keyword evidence="4 5" id="KW-0472">Membrane</keyword>
<feature type="transmembrane region" description="Helical" evidence="5">
    <location>
        <begin position="112"/>
        <end position="130"/>
    </location>
</feature>
<sequence length="183" mass="20068">LLAIPLATFLKKLNKPYLLPIVLLSSFIPLVTGAVMWVFMLNPITGFMYFIAKVDLFTSPWSIVIIDVWTSLPLATLIIYSGLKAIPPHIDEAAQMDGLTGMRKLFQIDLPYIKASLLSATVLMVIYGSFTFDPIYVANSSTTSPFAIMDISYLSYNLYETGGLIGRGQAAVLMTLMTVVSTA</sequence>
<dbReference type="PROSITE" id="PS50928">
    <property type="entry name" value="ABC_TM1"/>
    <property type="match status" value="1"/>
</dbReference>
<dbReference type="PANTHER" id="PTHR43759">
    <property type="entry name" value="TREHALOSE TRANSPORT SYSTEM PERMEASE PROTEIN SUGA"/>
    <property type="match status" value="1"/>
</dbReference>
<feature type="transmembrane region" description="Helical" evidence="5">
    <location>
        <begin position="60"/>
        <end position="80"/>
    </location>
</feature>
<evidence type="ECO:0000256" key="1">
    <source>
        <dbReference type="ARBA" id="ARBA00004141"/>
    </source>
</evidence>
<feature type="non-terminal residue" evidence="7">
    <location>
        <position position="1"/>
    </location>
</feature>
<evidence type="ECO:0000256" key="2">
    <source>
        <dbReference type="ARBA" id="ARBA00022692"/>
    </source>
</evidence>
<reference evidence="7" key="1">
    <citation type="submission" date="2013-08" db="EMBL/GenBank/DDBJ databases">
        <authorList>
            <person name="Mendez C."/>
            <person name="Richter M."/>
            <person name="Ferrer M."/>
            <person name="Sanchez J."/>
        </authorList>
    </citation>
    <scope>NUCLEOTIDE SEQUENCE</scope>
</reference>
<dbReference type="InterPro" id="IPR052730">
    <property type="entry name" value="Sugar_ABC_transporter"/>
</dbReference>
<feature type="domain" description="ABC transmembrane type-1" evidence="6">
    <location>
        <begin position="1"/>
        <end position="183"/>
    </location>
</feature>
<dbReference type="Pfam" id="PF00528">
    <property type="entry name" value="BPD_transp_1"/>
    <property type="match status" value="1"/>
</dbReference>
<comment type="caution">
    <text evidence="7">The sequence shown here is derived from an EMBL/GenBank/DDBJ whole genome shotgun (WGS) entry which is preliminary data.</text>
</comment>
<evidence type="ECO:0000256" key="3">
    <source>
        <dbReference type="ARBA" id="ARBA00022989"/>
    </source>
</evidence>
<keyword evidence="3 5" id="KW-1133">Transmembrane helix</keyword>
<dbReference type="EMBL" id="AUZY01011742">
    <property type="protein sequence ID" value="EQD33182.1"/>
    <property type="molecule type" value="Genomic_DNA"/>
</dbReference>
<dbReference type="PANTHER" id="PTHR43759:SF1">
    <property type="entry name" value="GLUCOSE IMPORT SYSTEM PERMEASE PROTEIN GLCT"/>
    <property type="match status" value="1"/>
</dbReference>
<name>T0YMP2_9ZZZZ</name>
<reference evidence="7" key="2">
    <citation type="journal article" date="2014" name="ISME J.">
        <title>Microbial stratification in low pH oxic and suboxic macroscopic growths along an acid mine drainage.</title>
        <authorList>
            <person name="Mendez-Garcia C."/>
            <person name="Mesa V."/>
            <person name="Sprenger R.R."/>
            <person name="Richter M."/>
            <person name="Diez M.S."/>
            <person name="Solano J."/>
            <person name="Bargiela R."/>
            <person name="Golyshina O.V."/>
            <person name="Manteca A."/>
            <person name="Ramos J.L."/>
            <person name="Gallego J.R."/>
            <person name="Llorente I."/>
            <person name="Martins Dos Santos V.A."/>
            <person name="Jensen O.N."/>
            <person name="Pelaez A.I."/>
            <person name="Sanchez J."/>
            <person name="Ferrer M."/>
        </authorList>
    </citation>
    <scope>NUCLEOTIDE SEQUENCE</scope>
</reference>
<dbReference type="Gene3D" id="1.10.3720.10">
    <property type="entry name" value="MetI-like"/>
    <property type="match status" value="1"/>
</dbReference>
<dbReference type="InterPro" id="IPR000515">
    <property type="entry name" value="MetI-like"/>
</dbReference>
<dbReference type="CDD" id="cd06261">
    <property type="entry name" value="TM_PBP2"/>
    <property type="match status" value="1"/>
</dbReference>
<evidence type="ECO:0000256" key="5">
    <source>
        <dbReference type="SAM" id="Phobius"/>
    </source>
</evidence>
<dbReference type="GO" id="GO:0055085">
    <property type="term" value="P:transmembrane transport"/>
    <property type="evidence" value="ECO:0007669"/>
    <property type="project" value="InterPro"/>
</dbReference>
<protein>
    <submittedName>
        <fullName evidence="7">Binding-protein-dependent transport system inner membrane component</fullName>
    </submittedName>
</protein>
<dbReference type="GO" id="GO:0016020">
    <property type="term" value="C:membrane"/>
    <property type="evidence" value="ECO:0007669"/>
    <property type="project" value="UniProtKB-SubCell"/>
</dbReference>
<dbReference type="InterPro" id="IPR035906">
    <property type="entry name" value="MetI-like_sf"/>
</dbReference>
<gene>
    <name evidence="7" type="ORF">B1B_17574</name>
</gene>
<evidence type="ECO:0000259" key="6">
    <source>
        <dbReference type="PROSITE" id="PS50928"/>
    </source>
</evidence>
<dbReference type="SUPFAM" id="SSF161098">
    <property type="entry name" value="MetI-like"/>
    <property type="match status" value="1"/>
</dbReference>
<organism evidence="7">
    <name type="scientific">mine drainage metagenome</name>
    <dbReference type="NCBI Taxonomy" id="410659"/>
    <lineage>
        <taxon>unclassified sequences</taxon>
        <taxon>metagenomes</taxon>
        <taxon>ecological metagenomes</taxon>
    </lineage>
</organism>
<feature type="non-terminal residue" evidence="7">
    <location>
        <position position="183"/>
    </location>
</feature>
<evidence type="ECO:0000313" key="7">
    <source>
        <dbReference type="EMBL" id="EQD33182.1"/>
    </source>
</evidence>
<dbReference type="AlphaFoldDB" id="T0YMP2"/>
<feature type="transmembrane region" description="Helical" evidence="5">
    <location>
        <begin position="17"/>
        <end position="40"/>
    </location>
</feature>
<accession>T0YMP2</accession>
<comment type="subcellular location">
    <subcellularLocation>
        <location evidence="1">Membrane</location>
        <topology evidence="1">Multi-pass membrane protein</topology>
    </subcellularLocation>
</comment>
<evidence type="ECO:0000256" key="4">
    <source>
        <dbReference type="ARBA" id="ARBA00023136"/>
    </source>
</evidence>